<protein>
    <submittedName>
        <fullName evidence="3">Uncharacterized protein</fullName>
    </submittedName>
</protein>
<dbReference type="AlphaFoldDB" id="A0A0L0DMX0"/>
<feature type="region of interest" description="Disordered" evidence="2">
    <location>
        <begin position="12"/>
        <end position="97"/>
    </location>
</feature>
<reference evidence="3 4" key="1">
    <citation type="submission" date="2010-05" db="EMBL/GenBank/DDBJ databases">
        <title>The Genome Sequence of Thecamonas trahens ATCC 50062.</title>
        <authorList>
            <consortium name="The Broad Institute Genome Sequencing Platform"/>
            <person name="Russ C."/>
            <person name="Cuomo C."/>
            <person name="Shea T."/>
            <person name="Young S.K."/>
            <person name="Zeng Q."/>
            <person name="Koehrsen M."/>
            <person name="Haas B."/>
            <person name="Borodovsky M."/>
            <person name="Guigo R."/>
            <person name="Alvarado L."/>
            <person name="Berlin A."/>
            <person name="Bochicchio J."/>
            <person name="Borenstein D."/>
            <person name="Chapman S."/>
            <person name="Chen Z."/>
            <person name="Freedman E."/>
            <person name="Gellesch M."/>
            <person name="Goldberg J."/>
            <person name="Griggs A."/>
            <person name="Gujja S."/>
            <person name="Heilman E."/>
            <person name="Heiman D."/>
            <person name="Hepburn T."/>
            <person name="Howarth C."/>
            <person name="Jen D."/>
            <person name="Larson L."/>
            <person name="Mehta T."/>
            <person name="Park D."/>
            <person name="Pearson M."/>
            <person name="Roberts A."/>
            <person name="Saif S."/>
            <person name="Shenoy N."/>
            <person name="Sisk P."/>
            <person name="Stolte C."/>
            <person name="Sykes S."/>
            <person name="Thomson T."/>
            <person name="Walk T."/>
            <person name="White J."/>
            <person name="Yandava C."/>
            <person name="Burger G."/>
            <person name="Gray M.W."/>
            <person name="Holland P.W.H."/>
            <person name="King N."/>
            <person name="Lang F.B.F."/>
            <person name="Roger A.J."/>
            <person name="Ruiz-Trillo I."/>
            <person name="Lander E."/>
            <person name="Nusbaum C."/>
        </authorList>
    </citation>
    <scope>NUCLEOTIDE SEQUENCE [LARGE SCALE GENOMIC DNA]</scope>
    <source>
        <strain evidence="3 4">ATCC 50062</strain>
    </source>
</reference>
<sequence>MAQTVSEAVAAVLPASPYVGPSPFDDLGTGLTPPSAGPAASLWDDSMEVLAPPAVEGEETRNGSAAGWSDADGDDDDSDGTRGAPPAPRPRHSKGLHDHVRAELDTMRTALEASLRAALENEYAGKLALAETRAHNAELEYARQLAEAEEAFESQVARELDRVRADAAAELADARAHLESDMHKQVQAQVMALQEQANAKCAAVASEAHAQAQAAYTAQLDAVRNEVRQELRSDVERKMRAALLAKMKTAIAAELREELAPTIRRELRAELAVELEREIRAEFAEREQAVLAERHRSALEAEFRDRLDAAVAKEVSDAKSHLEAQAELKVKLQVEEQLQVEKSKLVSHFKAHQVREARESVAKERATIKTAHAELARLKSSFNAYRRKKTRELESRESKVRELERTIANQRATLEQRIRDARTEWAWKEKHLRERTKALDAREIRSLSNSSPNQRLQARQGLSATDASTSILDESFDPKAVASMLILRARAQYRPGPESSPPRSPVFTSTFGGRSERLASPARSTTALGPISRSRVPPAASAASSKALARWQEEKQAEQLFANLPPLSISGVNDDVIRELYALWDQTYASYLRRVAMVSSGAALGPAGITNEVGRLQELYPAVASVLALARHWERAVVAGHVGTAAGLRSDLESAVDAWEAQHDGNVLLVRGFDVRDWMALVDGGD</sequence>
<name>A0A0L0DMX0_THETB</name>
<proteinExistence type="predicted"/>
<dbReference type="EMBL" id="GL349437">
    <property type="protein sequence ID" value="KNC53600.1"/>
    <property type="molecule type" value="Genomic_DNA"/>
</dbReference>
<accession>A0A0L0DMX0</accession>
<feature type="compositionally biased region" description="Polar residues" evidence="2">
    <location>
        <begin position="446"/>
        <end position="464"/>
    </location>
</feature>
<feature type="region of interest" description="Disordered" evidence="2">
    <location>
        <begin position="443"/>
        <end position="464"/>
    </location>
</feature>
<dbReference type="RefSeq" id="XP_013761917.1">
    <property type="nucleotide sequence ID" value="XM_013906463.1"/>
</dbReference>
<dbReference type="STRING" id="461836.A0A0L0DMX0"/>
<feature type="region of interest" description="Disordered" evidence="2">
    <location>
        <begin position="493"/>
        <end position="537"/>
    </location>
</feature>
<feature type="coiled-coil region" evidence="1">
    <location>
        <begin position="386"/>
        <end position="420"/>
    </location>
</feature>
<keyword evidence="4" id="KW-1185">Reference proteome</keyword>
<dbReference type="Proteomes" id="UP000054408">
    <property type="component" value="Unassembled WGS sequence"/>
</dbReference>
<evidence type="ECO:0000313" key="3">
    <source>
        <dbReference type="EMBL" id="KNC53600.1"/>
    </source>
</evidence>
<gene>
    <name evidence="3" type="ORF">AMSG_01310</name>
</gene>
<organism evidence="3 4">
    <name type="scientific">Thecamonas trahens ATCC 50062</name>
    <dbReference type="NCBI Taxonomy" id="461836"/>
    <lineage>
        <taxon>Eukaryota</taxon>
        <taxon>Apusozoa</taxon>
        <taxon>Apusomonadida</taxon>
        <taxon>Apusomonadidae</taxon>
        <taxon>Thecamonas</taxon>
    </lineage>
</organism>
<evidence type="ECO:0000256" key="2">
    <source>
        <dbReference type="SAM" id="MobiDB-lite"/>
    </source>
</evidence>
<evidence type="ECO:0000313" key="4">
    <source>
        <dbReference type="Proteomes" id="UP000054408"/>
    </source>
</evidence>
<evidence type="ECO:0000256" key="1">
    <source>
        <dbReference type="SAM" id="Coils"/>
    </source>
</evidence>
<keyword evidence="1" id="KW-0175">Coiled coil</keyword>
<dbReference type="GeneID" id="25561065"/>